<keyword evidence="2" id="KW-1185">Reference proteome</keyword>
<organism evidence="1 2">
    <name type="scientific">Microtetraspora fusca</name>
    <dbReference type="NCBI Taxonomy" id="1997"/>
    <lineage>
        <taxon>Bacteria</taxon>
        <taxon>Bacillati</taxon>
        <taxon>Actinomycetota</taxon>
        <taxon>Actinomycetes</taxon>
        <taxon>Streptosporangiales</taxon>
        <taxon>Streptosporangiaceae</taxon>
        <taxon>Microtetraspora</taxon>
    </lineage>
</organism>
<accession>A0ABW6V7S3</accession>
<dbReference type="RefSeq" id="WP_387343560.1">
    <property type="nucleotide sequence ID" value="NZ_JBIAXI010000012.1"/>
</dbReference>
<comment type="caution">
    <text evidence="1">The sequence shown here is derived from an EMBL/GenBank/DDBJ whole genome shotgun (WGS) entry which is preliminary data.</text>
</comment>
<evidence type="ECO:0000313" key="2">
    <source>
        <dbReference type="Proteomes" id="UP001602119"/>
    </source>
</evidence>
<proteinExistence type="predicted"/>
<reference evidence="1 2" key="1">
    <citation type="submission" date="2024-10" db="EMBL/GenBank/DDBJ databases">
        <title>The Natural Products Discovery Center: Release of the First 8490 Sequenced Strains for Exploring Actinobacteria Biosynthetic Diversity.</title>
        <authorList>
            <person name="Kalkreuter E."/>
            <person name="Kautsar S.A."/>
            <person name="Yang D."/>
            <person name="Bader C.D."/>
            <person name="Teijaro C.N."/>
            <person name="Fluegel L."/>
            <person name="Davis C.M."/>
            <person name="Simpson J.R."/>
            <person name="Lauterbach L."/>
            <person name="Steele A.D."/>
            <person name="Gui C."/>
            <person name="Meng S."/>
            <person name="Li G."/>
            <person name="Viehrig K."/>
            <person name="Ye F."/>
            <person name="Su P."/>
            <person name="Kiefer A.F."/>
            <person name="Nichols A."/>
            <person name="Cepeda A.J."/>
            <person name="Yan W."/>
            <person name="Fan B."/>
            <person name="Jiang Y."/>
            <person name="Adhikari A."/>
            <person name="Zheng C.-J."/>
            <person name="Schuster L."/>
            <person name="Cowan T.M."/>
            <person name="Smanski M.J."/>
            <person name="Chevrette M.G."/>
            <person name="De Carvalho L.P.S."/>
            <person name="Shen B."/>
        </authorList>
    </citation>
    <scope>NUCLEOTIDE SEQUENCE [LARGE SCALE GENOMIC DNA]</scope>
    <source>
        <strain evidence="1 2">NPDC001281</strain>
    </source>
</reference>
<evidence type="ECO:0000313" key="1">
    <source>
        <dbReference type="EMBL" id="MFF4775368.1"/>
    </source>
</evidence>
<sequence length="119" mass="13018">MAAIHLDAIALPSLPPDAVLTAEQAAGLLRDALALRHGITADVHSGHGVALLSVWVELLVWTNGRWFRWSTGRTSVNGRPVYAFAPAHDVITTARRVALRREELRRNHPYSPYFEGGGS</sequence>
<name>A0ABW6V7S3_MICFU</name>
<dbReference type="EMBL" id="JBIAXI010000012">
    <property type="protein sequence ID" value="MFF4775368.1"/>
    <property type="molecule type" value="Genomic_DNA"/>
</dbReference>
<dbReference type="Proteomes" id="UP001602119">
    <property type="component" value="Unassembled WGS sequence"/>
</dbReference>
<protein>
    <submittedName>
        <fullName evidence="1">Uncharacterized protein</fullName>
    </submittedName>
</protein>
<gene>
    <name evidence="1" type="ORF">ACFY05_21165</name>
</gene>